<evidence type="ECO:0000256" key="5">
    <source>
        <dbReference type="ARBA" id="ARBA00022786"/>
    </source>
</evidence>
<evidence type="ECO:0000256" key="3">
    <source>
        <dbReference type="ARBA" id="ARBA00022614"/>
    </source>
</evidence>
<dbReference type="RefSeq" id="XP_007885242.1">
    <property type="nucleotide sequence ID" value="XM_007887051.2"/>
</dbReference>
<evidence type="ECO:0000313" key="8">
    <source>
        <dbReference type="Proteomes" id="UP000314986"/>
    </source>
</evidence>
<protein>
    <recommendedName>
        <fullName evidence="1">Leucine-rich repeat-containing protein 41</fullName>
    </recommendedName>
</protein>
<accession>A0A4W3H692</accession>
<evidence type="ECO:0000256" key="2">
    <source>
        <dbReference type="ARBA" id="ARBA00022553"/>
    </source>
</evidence>
<name>A0A4W3H692_CALMI</name>
<dbReference type="InterPro" id="IPR026137">
    <property type="entry name" value="Leu_rpt_41"/>
</dbReference>
<dbReference type="InterPro" id="IPR032675">
    <property type="entry name" value="LRR_dom_sf"/>
</dbReference>
<keyword evidence="5" id="KW-0833">Ubl conjugation pathway</keyword>
<dbReference type="PANTHER" id="PTHR15354">
    <property type="entry name" value="MUF1"/>
    <property type="match status" value="1"/>
</dbReference>
<dbReference type="PROSITE" id="PS51257">
    <property type="entry name" value="PROKAR_LIPOPROTEIN"/>
    <property type="match status" value="1"/>
</dbReference>
<dbReference type="Gene3D" id="3.80.10.10">
    <property type="entry name" value="Ribonuclease Inhibitor"/>
    <property type="match status" value="1"/>
</dbReference>
<dbReference type="PANTHER" id="PTHR15354:SF1">
    <property type="entry name" value="LEUCINE-RICH REPEAT-CONTAINING PROTEIN 41"/>
    <property type="match status" value="1"/>
</dbReference>
<dbReference type="GO" id="GO:0005634">
    <property type="term" value="C:nucleus"/>
    <property type="evidence" value="ECO:0007669"/>
    <property type="project" value="TreeGrafter"/>
</dbReference>
<keyword evidence="3" id="KW-0433">Leucine-rich repeat</keyword>
<dbReference type="Proteomes" id="UP000314986">
    <property type="component" value="Unassembled WGS sequence"/>
</dbReference>
<dbReference type="GeneID" id="103174604"/>
<dbReference type="AlphaFoldDB" id="A0A4W3H692"/>
<reference evidence="7" key="5">
    <citation type="submission" date="2025-09" db="UniProtKB">
        <authorList>
            <consortium name="Ensembl"/>
        </authorList>
    </citation>
    <scope>IDENTIFICATION</scope>
</reference>
<organism evidence="7 8">
    <name type="scientific">Callorhinchus milii</name>
    <name type="common">Ghost shark</name>
    <dbReference type="NCBI Taxonomy" id="7868"/>
    <lineage>
        <taxon>Eukaryota</taxon>
        <taxon>Metazoa</taxon>
        <taxon>Chordata</taxon>
        <taxon>Craniata</taxon>
        <taxon>Vertebrata</taxon>
        <taxon>Chondrichthyes</taxon>
        <taxon>Holocephali</taxon>
        <taxon>Chimaeriformes</taxon>
        <taxon>Callorhinchidae</taxon>
        <taxon>Callorhinchus</taxon>
    </lineage>
</organism>
<keyword evidence="8" id="KW-1185">Reference proteome</keyword>
<dbReference type="OMA" id="VVSDSWH"/>
<dbReference type="Pfam" id="PF13516">
    <property type="entry name" value="LRR_6"/>
    <property type="match status" value="2"/>
</dbReference>
<dbReference type="Ensembl" id="ENSCMIT00000005677.1">
    <property type="protein sequence ID" value="ENSCMIP00000005489.1"/>
    <property type="gene ID" value="ENSCMIG00000003179.1"/>
</dbReference>
<reference evidence="7" key="4">
    <citation type="submission" date="2025-08" db="UniProtKB">
        <authorList>
            <consortium name="Ensembl"/>
        </authorList>
    </citation>
    <scope>IDENTIFICATION</scope>
</reference>
<dbReference type="CTD" id="10489"/>
<gene>
    <name evidence="7" type="primary">lrrc41</name>
</gene>
<reference evidence="8" key="1">
    <citation type="journal article" date="2006" name="Science">
        <title>Ancient noncoding elements conserved in the human genome.</title>
        <authorList>
            <person name="Venkatesh B."/>
            <person name="Kirkness E.F."/>
            <person name="Loh Y.H."/>
            <person name="Halpern A.L."/>
            <person name="Lee A.P."/>
            <person name="Johnson J."/>
            <person name="Dandona N."/>
            <person name="Viswanathan L.D."/>
            <person name="Tay A."/>
            <person name="Venter J.C."/>
            <person name="Strausberg R.L."/>
            <person name="Brenner S."/>
        </authorList>
    </citation>
    <scope>NUCLEOTIDE SEQUENCE [LARGE SCALE GENOMIC DNA]</scope>
</reference>
<evidence type="ECO:0000256" key="6">
    <source>
        <dbReference type="SAM" id="MobiDB-lite"/>
    </source>
</evidence>
<proteinExistence type="predicted"/>
<dbReference type="OrthoDB" id="9415738at2759"/>
<evidence type="ECO:0000256" key="4">
    <source>
        <dbReference type="ARBA" id="ARBA00022737"/>
    </source>
</evidence>
<feature type="compositionally biased region" description="Polar residues" evidence="6">
    <location>
        <begin position="286"/>
        <end position="306"/>
    </location>
</feature>
<dbReference type="GeneTree" id="ENSGT00390000015908"/>
<dbReference type="InParanoid" id="A0A4W3H692"/>
<dbReference type="STRING" id="7868.ENSCMIP00000005489"/>
<reference evidence="8" key="3">
    <citation type="journal article" date="2014" name="Nature">
        <title>Elephant shark genome provides unique insights into gnathostome evolution.</title>
        <authorList>
            <consortium name="International Elephant Shark Genome Sequencing Consortium"/>
            <person name="Venkatesh B."/>
            <person name="Lee A.P."/>
            <person name="Ravi V."/>
            <person name="Maurya A.K."/>
            <person name="Lian M.M."/>
            <person name="Swann J.B."/>
            <person name="Ohta Y."/>
            <person name="Flajnik M.F."/>
            <person name="Sutoh Y."/>
            <person name="Kasahara M."/>
            <person name="Hoon S."/>
            <person name="Gangu V."/>
            <person name="Roy S.W."/>
            <person name="Irimia M."/>
            <person name="Korzh V."/>
            <person name="Kondrychyn I."/>
            <person name="Lim Z.W."/>
            <person name="Tay B.H."/>
            <person name="Tohari S."/>
            <person name="Kong K.W."/>
            <person name="Ho S."/>
            <person name="Lorente-Galdos B."/>
            <person name="Quilez J."/>
            <person name="Marques-Bonet T."/>
            <person name="Raney B.J."/>
            <person name="Ingham P.W."/>
            <person name="Tay A."/>
            <person name="Hillier L.W."/>
            <person name="Minx P."/>
            <person name="Boehm T."/>
            <person name="Wilson R.K."/>
            <person name="Brenner S."/>
            <person name="Warren W.C."/>
        </authorList>
    </citation>
    <scope>NUCLEOTIDE SEQUENCE [LARGE SCALE GENOMIC DNA]</scope>
</reference>
<dbReference type="KEGG" id="cmk:103174604"/>
<keyword evidence="2" id="KW-0597">Phosphoprotein</keyword>
<dbReference type="SUPFAM" id="SSF52047">
    <property type="entry name" value="RNI-like"/>
    <property type="match status" value="1"/>
</dbReference>
<reference evidence="8" key="2">
    <citation type="journal article" date="2007" name="PLoS Biol.">
        <title>Survey sequencing and comparative analysis of the elephant shark (Callorhinchus milii) genome.</title>
        <authorList>
            <person name="Venkatesh B."/>
            <person name="Kirkness E.F."/>
            <person name="Loh Y.H."/>
            <person name="Halpern A.L."/>
            <person name="Lee A.P."/>
            <person name="Johnson J."/>
            <person name="Dandona N."/>
            <person name="Viswanathan L.D."/>
            <person name="Tay A."/>
            <person name="Venter J.C."/>
            <person name="Strausberg R.L."/>
            <person name="Brenner S."/>
        </authorList>
    </citation>
    <scope>NUCLEOTIDE SEQUENCE [LARGE SCALE GENOMIC DNA]</scope>
</reference>
<keyword evidence="4" id="KW-0677">Repeat</keyword>
<sequence length="773" mass="86911">MARGGSREEASPHVPTLFASCARTVGKNMSRLEQEVWDLPTTVLQQLLPFLTIYDLERIEGAAVKKGVSTQTLWLQLWKKVIGTNPKVRKKPFNWRQKFLQTFFHCILWGTLDISDDKRLNNSRSSALVLGCQHVNKLVIRNKLQGVKEIINNPNICGPLTSTVQKLVFQHLRSVDQTLQHSLLTLLHRLIHYGVVREVILSHWNEPHPELLTLILRMSAGNLCEKEECLRAGSCEKYRLKVNTEEMDPTIQRNILDSQYQQACYTSSDCTFIDTESQCDTDKCMSPSTKESSENLSPLNSQSVTSENISLEGNGRVMGKSDCYKAHNYAFGCLLPSSKRLTDMHDEVSEESRNASQTETNEKADDLYDYIFMMDGSESDTEKNLSCTDENQTKNISNCLNNNDLFGSESLLNHTFELHLRNVSVLEITSIPLSYTSSLVLCKLLRSWVSLQKLVLEYNGLGRAIFLVLKELCALSRCRDSSLSTLVLADHVLHLPVVKLVKFILSTFPALHKLHIDFLLEVENEPLEDEMLMTRAEMTVCCLEDFSLNCTSKTLQVDHLLPVLRKLKSLKHLCLRRASFKSPEDLSKLLLTITDHLSTLESLTIQDVNLTVCLTDVLDLMRTAPLKGLTLDNCRLFERHPAETLPKIISVLKQNQSLTSLSLPANRLGNKGLLSLAKVFSQDSLSCISCLNVSANCIGGDGLLAFAKLLLSSESGSELELKLKELNVSENLFFKDSALAQKALELLQNKCHVITAQYFTDPLQAFADHVSMM</sequence>
<dbReference type="GO" id="GO:0005737">
    <property type="term" value="C:cytoplasm"/>
    <property type="evidence" value="ECO:0007669"/>
    <property type="project" value="TreeGrafter"/>
</dbReference>
<evidence type="ECO:0000313" key="7">
    <source>
        <dbReference type="Ensembl" id="ENSCMIP00000005489.1"/>
    </source>
</evidence>
<feature type="region of interest" description="Disordered" evidence="6">
    <location>
        <begin position="283"/>
        <end position="306"/>
    </location>
</feature>
<evidence type="ECO:0000256" key="1">
    <source>
        <dbReference type="ARBA" id="ARBA00014201"/>
    </source>
</evidence>
<dbReference type="InterPro" id="IPR001611">
    <property type="entry name" value="Leu-rich_rpt"/>
</dbReference>